<evidence type="ECO:0000313" key="1">
    <source>
        <dbReference type="EnsemblPlants" id="MELO3C026377.2.1"/>
    </source>
</evidence>
<dbReference type="EnsemblPlants" id="MELO3C026377.2.1">
    <property type="protein sequence ID" value="MELO3C026377.2.1"/>
    <property type="gene ID" value="MELO3C026377.2"/>
</dbReference>
<organism evidence="1">
    <name type="scientific">Cucumis melo</name>
    <name type="common">Muskmelon</name>
    <dbReference type="NCBI Taxonomy" id="3656"/>
    <lineage>
        <taxon>Eukaryota</taxon>
        <taxon>Viridiplantae</taxon>
        <taxon>Streptophyta</taxon>
        <taxon>Embryophyta</taxon>
        <taxon>Tracheophyta</taxon>
        <taxon>Spermatophyta</taxon>
        <taxon>Magnoliopsida</taxon>
        <taxon>eudicotyledons</taxon>
        <taxon>Gunneridae</taxon>
        <taxon>Pentapetalae</taxon>
        <taxon>rosids</taxon>
        <taxon>fabids</taxon>
        <taxon>Cucurbitales</taxon>
        <taxon>Cucurbitaceae</taxon>
        <taxon>Benincaseae</taxon>
        <taxon>Cucumis</taxon>
    </lineage>
</organism>
<reference evidence="1" key="1">
    <citation type="submission" date="2023-03" db="UniProtKB">
        <authorList>
            <consortium name="EnsemblPlants"/>
        </authorList>
    </citation>
    <scope>IDENTIFICATION</scope>
</reference>
<proteinExistence type="predicted"/>
<name>A0A9I9DZN7_CUCME</name>
<dbReference type="AlphaFoldDB" id="A0A9I9DZN7"/>
<accession>A0A9I9DZN7</accession>
<dbReference type="Gramene" id="MELO3C026377.2.1">
    <property type="protein sequence ID" value="MELO3C026377.2.1"/>
    <property type="gene ID" value="MELO3C026377.2"/>
</dbReference>
<sequence length="81" mass="9163">MHLHLGPDCSRMEASSTARRARPSAAAWYREGWMVQQAPCEWEIVTATVGFMEMRRWRFGRRDAKEMADGKESGSGCDVLG</sequence>
<protein>
    <submittedName>
        <fullName evidence="1">Uncharacterized protein</fullName>
    </submittedName>
</protein>